<gene>
    <name evidence="9" type="ORF">SAE01_11150</name>
</gene>
<dbReference type="PANTHER" id="PTHR30625:SF17">
    <property type="entry name" value="TOLQ-RELATED"/>
    <property type="match status" value="1"/>
</dbReference>
<evidence type="ECO:0000256" key="1">
    <source>
        <dbReference type="ARBA" id="ARBA00004651"/>
    </source>
</evidence>
<feature type="transmembrane region" description="Helical" evidence="7">
    <location>
        <begin position="137"/>
        <end position="161"/>
    </location>
</feature>
<keyword evidence="4 7" id="KW-1133">Transmembrane helix</keyword>
<evidence type="ECO:0000256" key="3">
    <source>
        <dbReference type="ARBA" id="ARBA00022692"/>
    </source>
</evidence>
<evidence type="ECO:0000313" key="10">
    <source>
        <dbReference type="Proteomes" id="UP000321513"/>
    </source>
</evidence>
<feature type="transmembrane region" description="Helical" evidence="7">
    <location>
        <begin position="181"/>
        <end position="201"/>
    </location>
</feature>
<comment type="subcellular location">
    <subcellularLocation>
        <location evidence="1">Cell membrane</location>
        <topology evidence="1">Multi-pass membrane protein</topology>
    </subcellularLocation>
    <subcellularLocation>
        <location evidence="6">Membrane</location>
        <topology evidence="6">Multi-pass membrane protein</topology>
    </subcellularLocation>
</comment>
<comment type="similarity">
    <text evidence="6">Belongs to the exbB/tolQ family.</text>
</comment>
<dbReference type="GO" id="GO:0017038">
    <property type="term" value="P:protein import"/>
    <property type="evidence" value="ECO:0007669"/>
    <property type="project" value="TreeGrafter"/>
</dbReference>
<keyword evidence="5 7" id="KW-0472">Membrane</keyword>
<feature type="domain" description="MotA/TolQ/ExbB proton channel" evidence="8">
    <location>
        <begin position="96"/>
        <end position="217"/>
    </location>
</feature>
<keyword evidence="6" id="KW-0653">Protein transport</keyword>
<keyword evidence="3 7" id="KW-0812">Transmembrane</keyword>
<name>A0A512B9K3_9BACT</name>
<protein>
    <submittedName>
        <fullName evidence="9">Biopolymer transporter ExbB</fullName>
    </submittedName>
</protein>
<sequence length="232" mass="25302">MMWLLLQINTQLADSTATVAAATTAPAQISLWSLLDKGGFIMYPLYLLLVGAIFVFFERLIAIRKASKIEDNFMSMIRDNIMTGNLSAARTLAKNTNNPVARIIDKGIQRIGKPIDAIEKSMENVGKLEMYKMERNLSILSLIAGIAPMFGFLGTIVGMIQLFYGIASTGNFTLNDIAGGIYVKMITSGTGLIIGLLAYIGHNVLTAQIDKTANKMEVASSDFIDVLQEPTR</sequence>
<evidence type="ECO:0000256" key="5">
    <source>
        <dbReference type="ARBA" id="ARBA00023136"/>
    </source>
</evidence>
<dbReference type="Proteomes" id="UP000321513">
    <property type="component" value="Unassembled WGS sequence"/>
</dbReference>
<reference evidence="9 10" key="1">
    <citation type="submission" date="2019-07" db="EMBL/GenBank/DDBJ databases">
        <title>Whole genome shotgun sequence of Segetibacter aerophilus NBRC 106135.</title>
        <authorList>
            <person name="Hosoyama A."/>
            <person name="Uohara A."/>
            <person name="Ohji S."/>
            <person name="Ichikawa N."/>
        </authorList>
    </citation>
    <scope>NUCLEOTIDE SEQUENCE [LARGE SCALE GENOMIC DNA]</scope>
    <source>
        <strain evidence="9 10">NBRC 106135</strain>
    </source>
</reference>
<dbReference type="EMBL" id="BJYT01000002">
    <property type="protein sequence ID" value="GEO08619.1"/>
    <property type="molecule type" value="Genomic_DNA"/>
</dbReference>
<dbReference type="OrthoDB" id="4045at2"/>
<keyword evidence="10" id="KW-1185">Reference proteome</keyword>
<dbReference type="InterPro" id="IPR050790">
    <property type="entry name" value="ExbB/TolQ_transport"/>
</dbReference>
<accession>A0A512B9K3</accession>
<dbReference type="RefSeq" id="WP_147202672.1">
    <property type="nucleotide sequence ID" value="NZ_BJYT01000002.1"/>
</dbReference>
<evidence type="ECO:0000256" key="2">
    <source>
        <dbReference type="ARBA" id="ARBA00022475"/>
    </source>
</evidence>
<dbReference type="InterPro" id="IPR002898">
    <property type="entry name" value="MotA_ExbB_proton_chnl"/>
</dbReference>
<evidence type="ECO:0000256" key="6">
    <source>
        <dbReference type="RuleBase" id="RU004057"/>
    </source>
</evidence>
<proteinExistence type="inferred from homology"/>
<dbReference type="GO" id="GO:0005886">
    <property type="term" value="C:plasma membrane"/>
    <property type="evidence" value="ECO:0007669"/>
    <property type="project" value="UniProtKB-SubCell"/>
</dbReference>
<comment type="caution">
    <text evidence="9">The sequence shown here is derived from an EMBL/GenBank/DDBJ whole genome shotgun (WGS) entry which is preliminary data.</text>
</comment>
<evidence type="ECO:0000313" key="9">
    <source>
        <dbReference type="EMBL" id="GEO08619.1"/>
    </source>
</evidence>
<evidence type="ECO:0000256" key="7">
    <source>
        <dbReference type="SAM" id="Phobius"/>
    </source>
</evidence>
<dbReference type="PANTHER" id="PTHR30625">
    <property type="entry name" value="PROTEIN TOLQ"/>
    <property type="match status" value="1"/>
</dbReference>
<evidence type="ECO:0000256" key="4">
    <source>
        <dbReference type="ARBA" id="ARBA00022989"/>
    </source>
</evidence>
<feature type="transmembrane region" description="Helical" evidence="7">
    <location>
        <begin position="40"/>
        <end position="57"/>
    </location>
</feature>
<dbReference type="Pfam" id="PF01618">
    <property type="entry name" value="MotA_ExbB"/>
    <property type="match status" value="1"/>
</dbReference>
<dbReference type="AlphaFoldDB" id="A0A512B9K3"/>
<keyword evidence="6" id="KW-0813">Transport</keyword>
<organism evidence="9 10">
    <name type="scientific">Segetibacter aerophilus</name>
    <dbReference type="NCBI Taxonomy" id="670293"/>
    <lineage>
        <taxon>Bacteria</taxon>
        <taxon>Pseudomonadati</taxon>
        <taxon>Bacteroidota</taxon>
        <taxon>Chitinophagia</taxon>
        <taxon>Chitinophagales</taxon>
        <taxon>Chitinophagaceae</taxon>
        <taxon>Segetibacter</taxon>
    </lineage>
</organism>
<keyword evidence="2" id="KW-1003">Cell membrane</keyword>
<evidence type="ECO:0000259" key="8">
    <source>
        <dbReference type="Pfam" id="PF01618"/>
    </source>
</evidence>